<dbReference type="AlphaFoldDB" id="A0A162Z1D5"/>
<name>A0A162Z1D5_9BURK</name>
<dbReference type="OrthoDB" id="5949373at2"/>
<reference evidence="2 3" key="1">
    <citation type="submission" date="2016-02" db="EMBL/GenBank/DDBJ databases">
        <title>Draft genome sequence of Hydrogenophaga sp. LPB0072.</title>
        <authorList>
            <person name="Shin S.-K."/>
            <person name="Yi H."/>
        </authorList>
    </citation>
    <scope>NUCLEOTIDE SEQUENCE [LARGE SCALE GENOMIC DNA]</scope>
    <source>
        <strain evidence="2 3">LPB0072</strain>
    </source>
</reference>
<sequence length="295" mass="31558">MAWLSFLGHSAGNSLRVFILLHITFALPSGAPGTFLRGSLNRSATRSTLVRQLSEGSGVGAAAPSGQDFAERLGAWLSVADSITLRTALQAIPSAQKTRPAPSASIDPQSLAEELSRVRATLTQSITTVEPALPGRGRADHSSHGAVPAPVMPLDPAAEFAMLHQRYGEQQRRMEMSVDALRSHAREVLSQASPELAQLAALDGVMDKMLGGREQHLLSTVPAFLKKRFEHLRRQATAEAAADAETLFGEVPNPSQQPTWLVQLAAEFEQALLAELDLRLQPIAGMAEALQSSGH</sequence>
<dbReference type="Pfam" id="PF11828">
    <property type="entry name" value="DUF3348"/>
    <property type="match status" value="1"/>
</dbReference>
<dbReference type="STRING" id="1763535.LPB072_16355"/>
<keyword evidence="3" id="KW-1185">Reference proteome</keyword>
<evidence type="ECO:0008006" key="5">
    <source>
        <dbReference type="Google" id="ProtNLM"/>
    </source>
</evidence>
<proteinExistence type="predicted"/>
<dbReference type="EMBL" id="LVWD01000006">
    <property type="protein sequence ID" value="OAD42894.1"/>
    <property type="molecule type" value="Genomic_DNA"/>
</dbReference>
<evidence type="ECO:0000313" key="4">
    <source>
        <dbReference type="Proteomes" id="UP000185680"/>
    </source>
</evidence>
<evidence type="ECO:0000313" key="3">
    <source>
        <dbReference type="Proteomes" id="UP000185657"/>
    </source>
</evidence>
<evidence type="ECO:0000313" key="2">
    <source>
        <dbReference type="EMBL" id="OAD42894.1"/>
    </source>
</evidence>
<dbReference type="InterPro" id="IPR021783">
    <property type="entry name" value="DUF3348"/>
</dbReference>
<gene>
    <name evidence="1" type="ORF">LPB072_16355</name>
    <name evidence="2" type="ORF">LPB72_06360</name>
</gene>
<dbReference type="EMBL" id="CP017476">
    <property type="protein sequence ID" value="AOW14176.1"/>
    <property type="molecule type" value="Genomic_DNA"/>
</dbReference>
<dbReference type="KEGG" id="hyl:LPB072_16355"/>
<dbReference type="Proteomes" id="UP000185680">
    <property type="component" value="Chromosome"/>
</dbReference>
<evidence type="ECO:0000313" key="1">
    <source>
        <dbReference type="EMBL" id="AOW14176.1"/>
    </source>
</evidence>
<reference evidence="1 4" key="2">
    <citation type="submission" date="2016-10" db="EMBL/GenBank/DDBJ databases">
        <title>Hydorgenophaga sp. LPB0072 isolated from gastropod.</title>
        <authorList>
            <person name="Kim E."/>
            <person name="Yi H."/>
        </authorList>
    </citation>
    <scope>NUCLEOTIDE SEQUENCE [LARGE SCALE GENOMIC DNA]</scope>
    <source>
        <strain evidence="1 4">LPB0072</strain>
    </source>
</reference>
<protein>
    <recommendedName>
        <fullName evidence="5">DUF3348 domain-containing protein</fullName>
    </recommendedName>
</protein>
<dbReference type="Proteomes" id="UP000185657">
    <property type="component" value="Unassembled WGS sequence"/>
</dbReference>
<organism evidence="1 4">
    <name type="scientific">Hydrogenophaga crassostreae</name>
    <dbReference type="NCBI Taxonomy" id="1763535"/>
    <lineage>
        <taxon>Bacteria</taxon>
        <taxon>Pseudomonadati</taxon>
        <taxon>Pseudomonadota</taxon>
        <taxon>Betaproteobacteria</taxon>
        <taxon>Burkholderiales</taxon>
        <taxon>Comamonadaceae</taxon>
        <taxon>Hydrogenophaga</taxon>
    </lineage>
</organism>
<accession>A0A162Z1D5</accession>